<keyword evidence="3" id="KW-1185">Reference proteome</keyword>
<dbReference type="InterPro" id="IPR015797">
    <property type="entry name" value="NUDIX_hydrolase-like_dom_sf"/>
</dbReference>
<dbReference type="AlphaFoldDB" id="A0A2V4V223"/>
<evidence type="ECO:0000313" key="3">
    <source>
        <dbReference type="Proteomes" id="UP000247746"/>
    </source>
</evidence>
<evidence type="ECO:0000259" key="1">
    <source>
        <dbReference type="Pfam" id="PF21906"/>
    </source>
</evidence>
<comment type="caution">
    <text evidence="2">The sequence shown here is derived from an EMBL/GenBank/DDBJ whole genome shotgun (WGS) entry which is preliminary data.</text>
</comment>
<reference evidence="2 3" key="1">
    <citation type="submission" date="2018-06" db="EMBL/GenBank/DDBJ databases">
        <title>Genomic Encyclopedia of Type Strains, Phase III (KMG-III): the genomes of soil and plant-associated and newly described type strains.</title>
        <authorList>
            <person name="Whitman W."/>
        </authorList>
    </citation>
    <scope>NUCLEOTIDE SEQUENCE [LARGE SCALE GENOMIC DNA]</scope>
    <source>
        <strain evidence="2 3">CECT 5889</strain>
    </source>
</reference>
<dbReference type="InterPro" id="IPR036390">
    <property type="entry name" value="WH_DNA-bd_sf"/>
</dbReference>
<feature type="domain" description="NrtR DNA-binding winged helix" evidence="1">
    <location>
        <begin position="261"/>
        <end position="320"/>
    </location>
</feature>
<dbReference type="RefSeq" id="WP_110922287.1">
    <property type="nucleotide sequence ID" value="NZ_QJSU01000002.1"/>
</dbReference>
<dbReference type="PIRSF" id="PIRSF019423">
    <property type="entry name" value="NMN_biosyn"/>
    <property type="match status" value="1"/>
</dbReference>
<dbReference type="Proteomes" id="UP000247746">
    <property type="component" value="Unassembled WGS sequence"/>
</dbReference>
<gene>
    <name evidence="2" type="ORF">DFP82_10261</name>
</gene>
<dbReference type="Pfam" id="PF21906">
    <property type="entry name" value="WHD_NrtR"/>
    <property type="match status" value="1"/>
</dbReference>
<dbReference type="SUPFAM" id="SSF55811">
    <property type="entry name" value="Nudix"/>
    <property type="match status" value="1"/>
</dbReference>
<dbReference type="Gene3D" id="1.10.10.10">
    <property type="entry name" value="Winged helix-like DNA-binding domain superfamily/Winged helix DNA-binding domain"/>
    <property type="match status" value="1"/>
</dbReference>
<dbReference type="OrthoDB" id="542521at2"/>
<dbReference type="Gene3D" id="3.90.79.10">
    <property type="entry name" value="Nucleoside Triphosphate Pyrophosphohydrolase"/>
    <property type="match status" value="1"/>
</dbReference>
<dbReference type="SUPFAM" id="SSF46785">
    <property type="entry name" value="Winged helix' DNA-binding domain"/>
    <property type="match status" value="1"/>
</dbReference>
<dbReference type="EMBL" id="QJSU01000002">
    <property type="protein sequence ID" value="PYE40102.1"/>
    <property type="molecule type" value="Genomic_DNA"/>
</dbReference>
<accession>A0A2V4V223</accession>
<dbReference type="InterPro" id="IPR011213">
    <property type="entry name" value="NMN_biosyn"/>
</dbReference>
<sequence>MTLSYSHAHQQGSGTTEVVAVLVAITDHTARVLTVDQGKLLPNGPLMPLHRSLQAGVRQWVEEQTQQPLGYLEQLYTFVDTNRRNIDGHALVYVSYLGLVQETQMQVLQSKALWRDWYDYFPWENHLDGMPAIIMDFIVPALLDWANSVPDSIAQQRRRRQRIHLCWGVDTEVLDSVQDKNTYHQSSTTNGYDWVSEHVLLRYEMLYEAGLIPESSNYQPQKLPKHWAQIIGTPMYYDHRRVIATAISRLRAKIEYRPLIFGLMPDVFTLSQLQQSVEALSGVRLHKQNFRRLLDSQNLVTETGQSSSAQRGRPAKLYRFCHDIELQSLLMDSKLPKRK</sequence>
<dbReference type="InterPro" id="IPR036388">
    <property type="entry name" value="WH-like_DNA-bd_sf"/>
</dbReference>
<dbReference type="InterPro" id="IPR054105">
    <property type="entry name" value="WHD_NrtR"/>
</dbReference>
<proteinExistence type="predicted"/>
<organism evidence="2 3">
    <name type="scientific">Psychrobacter fozii</name>
    <dbReference type="NCBI Taxonomy" id="198480"/>
    <lineage>
        <taxon>Bacteria</taxon>
        <taxon>Pseudomonadati</taxon>
        <taxon>Pseudomonadota</taxon>
        <taxon>Gammaproteobacteria</taxon>
        <taxon>Moraxellales</taxon>
        <taxon>Moraxellaceae</taxon>
        <taxon>Psychrobacter</taxon>
    </lineage>
</organism>
<evidence type="ECO:0000313" key="2">
    <source>
        <dbReference type="EMBL" id="PYE40102.1"/>
    </source>
</evidence>
<name>A0A2V4V223_9GAMM</name>
<protein>
    <recommendedName>
        <fullName evidence="1">NrtR DNA-binding winged helix domain-containing protein</fullName>
    </recommendedName>
</protein>